<proteinExistence type="predicted"/>
<dbReference type="Proteomes" id="UP000076874">
    <property type="component" value="Unassembled WGS sequence"/>
</dbReference>
<feature type="domain" description="Aminoglycoside phosphotransferase" evidence="1">
    <location>
        <begin position="72"/>
        <end position="238"/>
    </location>
</feature>
<dbReference type="PANTHER" id="PTHR21310">
    <property type="entry name" value="AMINOGLYCOSIDE PHOSPHOTRANSFERASE-RELATED-RELATED"/>
    <property type="match status" value="1"/>
</dbReference>
<dbReference type="OrthoDB" id="4866920at2759"/>
<keyword evidence="3" id="KW-1185">Reference proteome</keyword>
<keyword evidence="2" id="KW-0418">Kinase</keyword>
<dbReference type="Gene3D" id="3.90.1200.10">
    <property type="match status" value="1"/>
</dbReference>
<name>A0A167MP62_9HYPO</name>
<dbReference type="InterPro" id="IPR002575">
    <property type="entry name" value="Aminoglycoside_PTrfase"/>
</dbReference>
<dbReference type="SUPFAM" id="SSF56112">
    <property type="entry name" value="Protein kinase-like (PK-like)"/>
    <property type="match status" value="1"/>
</dbReference>
<dbReference type="GO" id="GO:0016301">
    <property type="term" value="F:kinase activity"/>
    <property type="evidence" value="ECO:0007669"/>
    <property type="project" value="UniProtKB-KW"/>
</dbReference>
<evidence type="ECO:0000313" key="3">
    <source>
        <dbReference type="Proteomes" id="UP000076874"/>
    </source>
</evidence>
<evidence type="ECO:0000259" key="1">
    <source>
        <dbReference type="Pfam" id="PF01636"/>
    </source>
</evidence>
<accession>A0A167MP62</accession>
<reference evidence="2 3" key="1">
    <citation type="journal article" date="2016" name="Genome Biol. Evol.">
        <title>Divergent and convergent evolution of fungal pathogenicity.</title>
        <authorList>
            <person name="Shang Y."/>
            <person name="Xiao G."/>
            <person name="Zheng P."/>
            <person name="Cen K."/>
            <person name="Zhan S."/>
            <person name="Wang C."/>
        </authorList>
    </citation>
    <scope>NUCLEOTIDE SEQUENCE [LARGE SCALE GENOMIC DNA]</scope>
    <source>
        <strain evidence="2 3">RCEF 264</strain>
    </source>
</reference>
<gene>
    <name evidence="2" type="ORF">SPI_08847</name>
</gene>
<dbReference type="Pfam" id="PF01636">
    <property type="entry name" value="APH"/>
    <property type="match status" value="1"/>
</dbReference>
<keyword evidence="2" id="KW-0808">Transferase</keyword>
<dbReference type="AlphaFoldDB" id="A0A167MP62"/>
<dbReference type="EMBL" id="AZHD01000023">
    <property type="protein sequence ID" value="OAA54601.1"/>
    <property type="molecule type" value="Genomic_DNA"/>
</dbReference>
<sequence length="317" mass="36084">MSQLRNGLSISIPLPTPLPYFCDPTQLPGVLPSADEIEHAEAILPTIRDPRQDRIVLIRGCFVVKYGTYVTENEGQAILFLAKHTFVPTPPLYAMYYRGARLFLIMGHMPGTQLSSVWDGLSGSEKDHILVQLKSIWTYLRSIPAPALFFGGVTGGPLRHRFFLWKEADPSITGPFQTEEQLGQALAHRSLKNWEGNLRRPQTPEFFARHLPKVLSGHPSVLTHGDLQRKNILVEELPPTGFPDGAVTGEREIIRRFRVSAVLDWEDAGWYPSYWEYAASFVDFQWHDDWPEKVEKMLDAYPLEAAMLKLVRQDLDY</sequence>
<dbReference type="STRING" id="1081102.A0A167MP62"/>
<comment type="caution">
    <text evidence="2">The sequence shown here is derived from an EMBL/GenBank/DDBJ whole genome shotgun (WGS) entry which is preliminary data.</text>
</comment>
<dbReference type="PANTHER" id="PTHR21310:SF48">
    <property type="entry name" value="AMINOGLYCOSIDE PHOSPHOTRANSFERASE DOMAIN-CONTAINING PROTEIN"/>
    <property type="match status" value="1"/>
</dbReference>
<evidence type="ECO:0000313" key="2">
    <source>
        <dbReference type="EMBL" id="OAA54601.1"/>
    </source>
</evidence>
<dbReference type="InterPro" id="IPR011009">
    <property type="entry name" value="Kinase-like_dom_sf"/>
</dbReference>
<protein>
    <submittedName>
        <fullName evidence="2">Protein kinase-like domain protein</fullName>
    </submittedName>
</protein>
<dbReference type="InterPro" id="IPR051678">
    <property type="entry name" value="AGP_Transferase"/>
</dbReference>
<organism evidence="2 3">
    <name type="scientific">Niveomyces insectorum RCEF 264</name>
    <dbReference type="NCBI Taxonomy" id="1081102"/>
    <lineage>
        <taxon>Eukaryota</taxon>
        <taxon>Fungi</taxon>
        <taxon>Dikarya</taxon>
        <taxon>Ascomycota</taxon>
        <taxon>Pezizomycotina</taxon>
        <taxon>Sordariomycetes</taxon>
        <taxon>Hypocreomycetidae</taxon>
        <taxon>Hypocreales</taxon>
        <taxon>Cordycipitaceae</taxon>
        <taxon>Niveomyces</taxon>
    </lineage>
</organism>
<dbReference type="CDD" id="cd05120">
    <property type="entry name" value="APH_ChoK_like"/>
    <property type="match status" value="1"/>
</dbReference>